<evidence type="ECO:0008006" key="5">
    <source>
        <dbReference type="Google" id="ProtNLM"/>
    </source>
</evidence>
<feature type="transmembrane region" description="Helical" evidence="2">
    <location>
        <begin position="58"/>
        <end position="79"/>
    </location>
</feature>
<keyword evidence="2" id="KW-1133">Transmembrane helix</keyword>
<evidence type="ECO:0000313" key="3">
    <source>
        <dbReference type="EMBL" id="GGL04436.1"/>
    </source>
</evidence>
<keyword evidence="2" id="KW-0472">Membrane</keyword>
<dbReference type="RefSeq" id="WP_189081152.1">
    <property type="nucleotide sequence ID" value="NZ_BMMX01000023.1"/>
</dbReference>
<reference evidence="3" key="2">
    <citation type="submission" date="2020-09" db="EMBL/GenBank/DDBJ databases">
        <authorList>
            <person name="Sun Q."/>
            <person name="Zhou Y."/>
        </authorList>
    </citation>
    <scope>NUCLEOTIDE SEQUENCE</scope>
    <source>
        <strain evidence="3">CGMCC 4.7299</strain>
    </source>
</reference>
<evidence type="ECO:0000256" key="2">
    <source>
        <dbReference type="SAM" id="Phobius"/>
    </source>
</evidence>
<gene>
    <name evidence="3" type="ORF">GCM10012284_43790</name>
</gene>
<evidence type="ECO:0000313" key="4">
    <source>
        <dbReference type="Proteomes" id="UP000656042"/>
    </source>
</evidence>
<proteinExistence type="predicted"/>
<accession>A0A8J3C1E6</accession>
<feature type="region of interest" description="Disordered" evidence="1">
    <location>
        <begin position="1"/>
        <end position="33"/>
    </location>
</feature>
<keyword evidence="4" id="KW-1185">Reference proteome</keyword>
<dbReference type="AlphaFoldDB" id="A0A8J3C1E6"/>
<evidence type="ECO:0000256" key="1">
    <source>
        <dbReference type="SAM" id="MobiDB-lite"/>
    </source>
</evidence>
<protein>
    <recommendedName>
        <fullName evidence="5">DUF4012 domain-containing protein</fullName>
    </recommendedName>
</protein>
<sequence length="642" mass="66626">MQNEDQPGGTPEEQKAGGPERYAFEAPQRPSGVEFKKVRRAVAPGAQPRKTAKGRRRWPLITAAAVMLIVLVWAGMVAVQGVRAKGHLETAAGLFSQMQQQLQRGDLAAAEGTLAALRAETRAAHEQTTGVAWSAASHVPLVGDDLAAVSQVAAVLDVLASDALGSLLDAAKGLDPQSLAPQSGRVDLAPVVAAGPRIAAGLASIRSARQRLAGVDTGGLMGPVRTAVEQLGDGLARAEQVAATADRAAKLLPVMLGADGPRTYLVLFQNNAEVRATGGMPGAYIVVKADAGAIRIADQGSAARDLKVFDPPVQDLGEDLTALYTDRPAVFPADVNLTPDFPTAAALARDMYRKRTGVAVDGVLATDPVALSYLLKVTGAVTMPQGEPLTADNAVRLLLSEAYAKYPDPTDQDDYFAGAARATFDALLAGRGDPKGLLAQMARAAGERRLLMWSARPDEQATLAGTVLEGRLPEEDKDAPTVGVFLNDGGGSKLSYYLTEAATLTAGDCAEDGGRLLTLKLTLGSTAPAAGLPAYVRGLALSGDPHTSRTNVMVFSPTQGGILSVTSGGQEVDLGSGIERGRMVGVITVDLPPGASQTYEVTLLTGPLDAAQTTVTPHLWTTPGVRPWDTRVDAGGACRPNV</sequence>
<reference evidence="3" key="1">
    <citation type="journal article" date="2014" name="Int. J. Syst. Evol. Microbiol.">
        <title>Complete genome sequence of Corynebacterium casei LMG S-19264T (=DSM 44701T), isolated from a smear-ripened cheese.</title>
        <authorList>
            <consortium name="US DOE Joint Genome Institute (JGI-PGF)"/>
            <person name="Walter F."/>
            <person name="Albersmeier A."/>
            <person name="Kalinowski J."/>
            <person name="Ruckert C."/>
        </authorList>
    </citation>
    <scope>NUCLEOTIDE SEQUENCE</scope>
    <source>
        <strain evidence="3">CGMCC 4.7299</strain>
    </source>
</reference>
<keyword evidence="2" id="KW-0812">Transmembrane</keyword>
<dbReference type="EMBL" id="BMMX01000023">
    <property type="protein sequence ID" value="GGL04436.1"/>
    <property type="molecule type" value="Genomic_DNA"/>
</dbReference>
<name>A0A8J3C1E6_9ACTN</name>
<comment type="caution">
    <text evidence="3">The sequence shown here is derived from an EMBL/GenBank/DDBJ whole genome shotgun (WGS) entry which is preliminary data.</text>
</comment>
<dbReference type="Proteomes" id="UP000656042">
    <property type="component" value="Unassembled WGS sequence"/>
</dbReference>
<organism evidence="3 4">
    <name type="scientific">Mangrovihabitans endophyticus</name>
    <dbReference type="NCBI Taxonomy" id="1751298"/>
    <lineage>
        <taxon>Bacteria</taxon>
        <taxon>Bacillati</taxon>
        <taxon>Actinomycetota</taxon>
        <taxon>Actinomycetes</taxon>
        <taxon>Micromonosporales</taxon>
        <taxon>Micromonosporaceae</taxon>
        <taxon>Mangrovihabitans</taxon>
    </lineage>
</organism>
<dbReference type="Pfam" id="PF13196">
    <property type="entry name" value="DUF4012"/>
    <property type="match status" value="1"/>
</dbReference>
<dbReference type="InterPro" id="IPR025101">
    <property type="entry name" value="DUF4012"/>
</dbReference>